<gene>
    <name evidence="1" type="ORF">BK750_25370</name>
</gene>
<dbReference type="EMBL" id="MOOS01000180">
    <property type="protein sequence ID" value="OUB60079.1"/>
    <property type="molecule type" value="Genomic_DNA"/>
</dbReference>
<comment type="caution">
    <text evidence="1">The sequence shown here is derived from an EMBL/GenBank/DDBJ whole genome shotgun (WGS) entry which is preliminary data.</text>
</comment>
<evidence type="ECO:0000313" key="1">
    <source>
        <dbReference type="EMBL" id="OUB60079.1"/>
    </source>
</evidence>
<evidence type="ECO:0000313" key="2">
    <source>
        <dbReference type="Proteomes" id="UP000194853"/>
    </source>
</evidence>
<protein>
    <submittedName>
        <fullName evidence="1">Uncharacterized protein</fullName>
    </submittedName>
</protein>
<reference evidence="1 2" key="1">
    <citation type="submission" date="2016-10" db="EMBL/GenBank/DDBJ databases">
        <title>Comparative genomics of Bacillus thuringiensis reveals a path to pathogens against multiple invertebrate hosts.</title>
        <authorList>
            <person name="Zheng J."/>
            <person name="Gao Q."/>
            <person name="Liu H."/>
            <person name="Peng D."/>
            <person name="Ruan L."/>
            <person name="Sun M."/>
        </authorList>
    </citation>
    <scope>NUCLEOTIDE SEQUENCE [LARGE SCALE GENOMIC DNA]</scope>
    <source>
        <strain evidence="1">BGSC 4CF1</strain>
    </source>
</reference>
<dbReference type="RefSeq" id="WP_086389765.1">
    <property type="nucleotide sequence ID" value="NZ_MOOS01000180.1"/>
</dbReference>
<dbReference type="AlphaFoldDB" id="A0A9X6M1R9"/>
<name>A0A9X6M1R9_BACTJ</name>
<sequence>MTKREIENQTKQMVQVLLGSANVSGDVMFVLEELSNQGLLSNNELQNFQNIMITKKGIATC</sequence>
<accession>A0A9X6M1R9</accession>
<dbReference type="Proteomes" id="UP000194853">
    <property type="component" value="Unassembled WGS sequence"/>
</dbReference>
<proteinExistence type="predicted"/>
<organism evidence="1 2">
    <name type="scientific">Bacillus thuringiensis subsp. jegathesan</name>
    <dbReference type="NCBI Taxonomy" id="56955"/>
    <lineage>
        <taxon>Bacteria</taxon>
        <taxon>Bacillati</taxon>
        <taxon>Bacillota</taxon>
        <taxon>Bacilli</taxon>
        <taxon>Bacillales</taxon>
        <taxon>Bacillaceae</taxon>
        <taxon>Bacillus</taxon>
        <taxon>Bacillus cereus group</taxon>
    </lineage>
</organism>